<accession>A0A828XW28</accession>
<dbReference type="Proteomes" id="UP000006339">
    <property type="component" value="Unassembled WGS sequence"/>
</dbReference>
<gene>
    <name evidence="1" type="ORF">LEP1GSC131_0186</name>
</gene>
<comment type="caution">
    <text evidence="1">The sequence shown here is derived from an EMBL/GenBank/DDBJ whole genome shotgun (WGS) entry which is preliminary data.</text>
</comment>
<evidence type="ECO:0000313" key="1">
    <source>
        <dbReference type="EMBL" id="EKO49569.1"/>
    </source>
</evidence>
<protein>
    <submittedName>
        <fullName evidence="1">Uncharacterized protein</fullName>
    </submittedName>
</protein>
<dbReference type="AlphaFoldDB" id="A0A828XW28"/>
<reference evidence="1" key="1">
    <citation type="submission" date="2012-10" db="EMBL/GenBank/DDBJ databases">
        <authorList>
            <person name="Harkins D.M."/>
            <person name="Durkin A.S."/>
            <person name="Brinkac L.M."/>
            <person name="Selengut J.D."/>
            <person name="Sanka R."/>
            <person name="DePew J."/>
            <person name="Purushe J."/>
            <person name="Picardeau M."/>
            <person name="Werts C."/>
            <person name="Goarant C."/>
            <person name="Vinetz J.M."/>
            <person name="Sutton G.G."/>
            <person name="Nelson W.C."/>
            <person name="Fouts D.E."/>
        </authorList>
    </citation>
    <scope>NUCLEOTIDE SEQUENCE [LARGE SCALE GENOMIC DNA]</scope>
    <source>
        <strain evidence="1">200802841</strain>
    </source>
</reference>
<sequence length="45" mass="5731">MFFYYSSLKKNFYKLELLKNEFSICFRFMKIYSFVNMNHKIFQQL</sequence>
<organism evidence="1 2">
    <name type="scientific">Leptospira kirschneri str. 200802841</name>
    <dbReference type="NCBI Taxonomy" id="1193047"/>
    <lineage>
        <taxon>Bacteria</taxon>
        <taxon>Pseudomonadati</taxon>
        <taxon>Spirochaetota</taxon>
        <taxon>Spirochaetia</taxon>
        <taxon>Leptospirales</taxon>
        <taxon>Leptospiraceae</taxon>
        <taxon>Leptospira</taxon>
    </lineage>
</organism>
<evidence type="ECO:0000313" key="2">
    <source>
        <dbReference type="Proteomes" id="UP000006339"/>
    </source>
</evidence>
<name>A0A828XW28_9LEPT</name>
<keyword evidence="2" id="KW-1185">Reference proteome</keyword>
<dbReference type="EMBL" id="AKWH02000082">
    <property type="protein sequence ID" value="EKO49569.1"/>
    <property type="molecule type" value="Genomic_DNA"/>
</dbReference>
<proteinExistence type="predicted"/>